<dbReference type="SUPFAM" id="SSF57903">
    <property type="entry name" value="FYVE/PHD zinc finger"/>
    <property type="match status" value="1"/>
</dbReference>
<dbReference type="GO" id="GO:0008623">
    <property type="term" value="C:CHRAC"/>
    <property type="evidence" value="ECO:0007669"/>
    <property type="project" value="TreeGrafter"/>
</dbReference>
<accession>A0A2G9U267</accession>
<keyword evidence="3" id="KW-0862">Zinc</keyword>
<dbReference type="GO" id="GO:0006338">
    <property type="term" value="P:chromatin remodeling"/>
    <property type="evidence" value="ECO:0007669"/>
    <property type="project" value="InterPro"/>
</dbReference>
<dbReference type="Pfam" id="PF00628">
    <property type="entry name" value="PHD"/>
    <property type="match status" value="1"/>
</dbReference>
<keyword evidence="2" id="KW-0863">Zinc-finger</keyword>
<dbReference type="SMART" id="SM00249">
    <property type="entry name" value="PHD"/>
    <property type="match status" value="1"/>
</dbReference>
<keyword evidence="1" id="KW-0479">Metal-binding</keyword>
<dbReference type="EMBL" id="KZ350042">
    <property type="protein sequence ID" value="PIO64285.1"/>
    <property type="molecule type" value="Genomic_DNA"/>
</dbReference>
<dbReference type="CDD" id="cd04369">
    <property type="entry name" value="Bromodomain"/>
    <property type="match status" value="1"/>
</dbReference>
<dbReference type="PROSITE" id="PS00633">
    <property type="entry name" value="BROMODOMAIN_1"/>
    <property type="match status" value="1"/>
</dbReference>
<dbReference type="InterPro" id="IPR013083">
    <property type="entry name" value="Znf_RING/FYVE/PHD"/>
</dbReference>
<keyword evidence="4 5" id="KW-0103">Bromodomain</keyword>
<proteinExistence type="predicted"/>
<evidence type="ECO:0000256" key="5">
    <source>
        <dbReference type="PROSITE-ProRule" id="PRU00035"/>
    </source>
</evidence>
<reference evidence="8 9" key="1">
    <citation type="submission" date="2015-09" db="EMBL/GenBank/DDBJ databases">
        <title>Draft genome of the parasitic nematode Teladorsagia circumcincta isolate WARC Sus (inbred).</title>
        <authorList>
            <person name="Mitreva M."/>
        </authorList>
    </citation>
    <scope>NUCLEOTIDE SEQUENCE [LARGE SCALE GENOMIC DNA]</scope>
    <source>
        <strain evidence="8 9">S</strain>
    </source>
</reference>
<dbReference type="PROSITE" id="PS01359">
    <property type="entry name" value="ZF_PHD_1"/>
    <property type="match status" value="1"/>
</dbReference>
<dbReference type="Pfam" id="PF00439">
    <property type="entry name" value="Bromodomain"/>
    <property type="match status" value="1"/>
</dbReference>
<evidence type="ECO:0000259" key="7">
    <source>
        <dbReference type="PROSITE" id="PS50014"/>
    </source>
</evidence>
<sequence>MLVWLENTSWNSSKNKSEYGSEEATRQFVLGCSGNMNTCSVHGEGRKRRPRWTFVDSLEKVDKETKLANGQFQALFMVGQPDPAEMQSGVEWPIELRELLLDLEEKMEQGLLGRLPSHIDRQTWRDVLLDTGDITSLMDRDVVVKGAQDDVIVTACNPRGVREIDLAEEITFFRPRIVEVMEKVETKLANGQFQALFMVGQPDPAEMQSGVEWPIELRELLLDLEEKARCRACRRKANAEALVLCADCNRCYHFQCARLGVGPAPLDWCCADCKAIRRKIAAAERRKAQKEAALQKPEEASDEEHVGDENSLSTTLDTDEYTESPARSFAPILRDADLSARARIEALENIIREAMRETYAWPFLEPVDKKEVPDYYDVISRPMDLRTMINKIKQHVYDTPEEVRSDAYLIIANCKEYNEEGSEIFDVSD</sequence>
<evidence type="ECO:0000256" key="2">
    <source>
        <dbReference type="ARBA" id="ARBA00022771"/>
    </source>
</evidence>
<dbReference type="PANTHER" id="PTHR46510:SF1">
    <property type="entry name" value="BROMODOMAIN ADJACENT TO ZINC FINGER DOMAIN PROTEIN 1A"/>
    <property type="match status" value="1"/>
</dbReference>
<dbReference type="OrthoDB" id="332390at2759"/>
<evidence type="ECO:0000256" key="4">
    <source>
        <dbReference type="ARBA" id="ARBA00023117"/>
    </source>
</evidence>
<protein>
    <submittedName>
        <fullName evidence="8">Bromodomain protein</fullName>
    </submittedName>
</protein>
<dbReference type="PRINTS" id="PR00503">
    <property type="entry name" value="BROMODOMAIN"/>
</dbReference>
<feature type="domain" description="Bromo" evidence="7">
    <location>
        <begin position="355"/>
        <end position="425"/>
    </location>
</feature>
<dbReference type="Gene3D" id="3.30.40.10">
    <property type="entry name" value="Zinc/RING finger domain, C3HC4 (zinc finger)"/>
    <property type="match status" value="1"/>
</dbReference>
<dbReference type="PANTHER" id="PTHR46510">
    <property type="entry name" value="BROMODOMAIN ADJACENT TO ZINC FINGER DOMAIN PROTEIN 1A"/>
    <property type="match status" value="1"/>
</dbReference>
<dbReference type="Gene3D" id="1.20.920.10">
    <property type="entry name" value="Bromodomain-like"/>
    <property type="match status" value="1"/>
</dbReference>
<dbReference type="GO" id="GO:0000228">
    <property type="term" value="C:nuclear chromosome"/>
    <property type="evidence" value="ECO:0007669"/>
    <property type="project" value="TreeGrafter"/>
</dbReference>
<dbReference type="InterPro" id="IPR019787">
    <property type="entry name" value="Znf_PHD-finger"/>
</dbReference>
<dbReference type="InterPro" id="IPR001965">
    <property type="entry name" value="Znf_PHD"/>
</dbReference>
<dbReference type="PROSITE" id="PS50014">
    <property type="entry name" value="BROMODOMAIN_2"/>
    <property type="match status" value="1"/>
</dbReference>
<gene>
    <name evidence="8" type="ORF">TELCIR_14094</name>
</gene>
<evidence type="ECO:0000313" key="8">
    <source>
        <dbReference type="EMBL" id="PIO64285.1"/>
    </source>
</evidence>
<dbReference type="InterPro" id="IPR019786">
    <property type="entry name" value="Zinc_finger_PHD-type_CS"/>
</dbReference>
<dbReference type="InterPro" id="IPR011011">
    <property type="entry name" value="Znf_FYVE_PHD"/>
</dbReference>
<dbReference type="GO" id="GO:0006355">
    <property type="term" value="P:regulation of DNA-templated transcription"/>
    <property type="evidence" value="ECO:0007669"/>
    <property type="project" value="TreeGrafter"/>
</dbReference>
<dbReference type="InterPro" id="IPR036427">
    <property type="entry name" value="Bromodomain-like_sf"/>
</dbReference>
<feature type="compositionally biased region" description="Basic and acidic residues" evidence="6">
    <location>
        <begin position="296"/>
        <end position="308"/>
    </location>
</feature>
<name>A0A2G9U267_TELCI</name>
<dbReference type="GO" id="GO:0003677">
    <property type="term" value="F:DNA binding"/>
    <property type="evidence" value="ECO:0007669"/>
    <property type="project" value="TreeGrafter"/>
</dbReference>
<dbReference type="InterPro" id="IPR001487">
    <property type="entry name" value="Bromodomain"/>
</dbReference>
<dbReference type="AlphaFoldDB" id="A0A2G9U267"/>
<evidence type="ECO:0000313" key="9">
    <source>
        <dbReference type="Proteomes" id="UP000230423"/>
    </source>
</evidence>
<dbReference type="InterPro" id="IPR047171">
    <property type="entry name" value="BAZ1A"/>
</dbReference>
<dbReference type="GO" id="GO:0045740">
    <property type="term" value="P:positive regulation of DNA replication"/>
    <property type="evidence" value="ECO:0007669"/>
    <property type="project" value="TreeGrafter"/>
</dbReference>
<evidence type="ECO:0000256" key="6">
    <source>
        <dbReference type="SAM" id="MobiDB-lite"/>
    </source>
</evidence>
<dbReference type="GO" id="GO:0031445">
    <property type="term" value="P:regulation of heterochromatin formation"/>
    <property type="evidence" value="ECO:0007669"/>
    <property type="project" value="TreeGrafter"/>
</dbReference>
<feature type="region of interest" description="Disordered" evidence="6">
    <location>
        <begin position="290"/>
        <end position="323"/>
    </location>
</feature>
<keyword evidence="9" id="KW-1185">Reference proteome</keyword>
<organism evidence="8 9">
    <name type="scientific">Teladorsagia circumcincta</name>
    <name type="common">Brown stomach worm</name>
    <name type="synonym">Ostertagia circumcincta</name>
    <dbReference type="NCBI Taxonomy" id="45464"/>
    <lineage>
        <taxon>Eukaryota</taxon>
        <taxon>Metazoa</taxon>
        <taxon>Ecdysozoa</taxon>
        <taxon>Nematoda</taxon>
        <taxon>Chromadorea</taxon>
        <taxon>Rhabditida</taxon>
        <taxon>Rhabditina</taxon>
        <taxon>Rhabditomorpha</taxon>
        <taxon>Strongyloidea</taxon>
        <taxon>Trichostrongylidae</taxon>
        <taxon>Teladorsagia</taxon>
    </lineage>
</organism>
<evidence type="ECO:0000256" key="1">
    <source>
        <dbReference type="ARBA" id="ARBA00022723"/>
    </source>
</evidence>
<dbReference type="SUPFAM" id="SSF47370">
    <property type="entry name" value="Bromodomain"/>
    <property type="match status" value="1"/>
</dbReference>
<dbReference type="SMART" id="SM00297">
    <property type="entry name" value="BROMO"/>
    <property type="match status" value="1"/>
</dbReference>
<evidence type="ECO:0000256" key="3">
    <source>
        <dbReference type="ARBA" id="ARBA00022833"/>
    </source>
</evidence>
<dbReference type="Proteomes" id="UP000230423">
    <property type="component" value="Unassembled WGS sequence"/>
</dbReference>
<dbReference type="GO" id="GO:0008270">
    <property type="term" value="F:zinc ion binding"/>
    <property type="evidence" value="ECO:0007669"/>
    <property type="project" value="UniProtKB-KW"/>
</dbReference>
<dbReference type="InterPro" id="IPR018359">
    <property type="entry name" value="Bromodomain_CS"/>
</dbReference>